<reference evidence="1" key="1">
    <citation type="journal article" date="2021" name="Proc. Natl. Acad. Sci. U.S.A.">
        <title>A Catalog of Tens of Thousands of Viruses from Human Metagenomes Reveals Hidden Associations with Chronic Diseases.</title>
        <authorList>
            <person name="Tisza M.J."/>
            <person name="Buck C.B."/>
        </authorList>
    </citation>
    <scope>NUCLEOTIDE SEQUENCE</scope>
    <source>
        <strain evidence="1">Ctu1o13</strain>
    </source>
</reference>
<name>A0A8S5UYY9_9CAUD</name>
<protein>
    <submittedName>
        <fullName evidence="1">Uncharacterized protein</fullName>
    </submittedName>
</protein>
<accession>A0A8S5UYY9</accession>
<evidence type="ECO:0000313" key="1">
    <source>
        <dbReference type="EMBL" id="DAF99703.1"/>
    </source>
</evidence>
<organism evidence="1">
    <name type="scientific">Siphoviridae sp. ctu1o13</name>
    <dbReference type="NCBI Taxonomy" id="2825711"/>
    <lineage>
        <taxon>Viruses</taxon>
        <taxon>Duplodnaviria</taxon>
        <taxon>Heunggongvirae</taxon>
        <taxon>Uroviricota</taxon>
        <taxon>Caudoviricetes</taxon>
    </lineage>
</organism>
<sequence length="31" mass="3402">MKLGRSPVDDKYKINQGGQKCLSVILLKPTA</sequence>
<proteinExistence type="predicted"/>
<dbReference type="EMBL" id="BK016170">
    <property type="protein sequence ID" value="DAF99703.1"/>
    <property type="molecule type" value="Genomic_DNA"/>
</dbReference>